<gene>
    <name evidence="4" type="ORF">LTR69_011170</name>
</gene>
<reference evidence="4 5" key="1">
    <citation type="submission" date="2023-08" db="EMBL/GenBank/DDBJ databases">
        <title>Black Yeasts Isolated from many extreme environments.</title>
        <authorList>
            <person name="Coleine C."/>
            <person name="Stajich J.E."/>
            <person name="Selbmann L."/>
        </authorList>
    </citation>
    <scope>NUCLEOTIDE SEQUENCE [LARGE SCALE GENOMIC DNA]</scope>
    <source>
        <strain evidence="4 5">CCFEE 6328</strain>
    </source>
</reference>
<evidence type="ECO:0008006" key="6">
    <source>
        <dbReference type="Google" id="ProtNLM"/>
    </source>
</evidence>
<feature type="domain" description="HTH myb-type" evidence="3">
    <location>
        <begin position="216"/>
        <end position="269"/>
    </location>
</feature>
<organism evidence="4 5">
    <name type="scientific">Exophiala sideris</name>
    <dbReference type="NCBI Taxonomy" id="1016849"/>
    <lineage>
        <taxon>Eukaryota</taxon>
        <taxon>Fungi</taxon>
        <taxon>Dikarya</taxon>
        <taxon>Ascomycota</taxon>
        <taxon>Pezizomycotina</taxon>
        <taxon>Eurotiomycetes</taxon>
        <taxon>Chaetothyriomycetidae</taxon>
        <taxon>Chaetothyriales</taxon>
        <taxon>Herpotrichiellaceae</taxon>
        <taxon>Exophiala</taxon>
    </lineage>
</organism>
<dbReference type="CDD" id="cd00167">
    <property type="entry name" value="SANT"/>
    <property type="match status" value="1"/>
</dbReference>
<dbReference type="SUPFAM" id="SSF46689">
    <property type="entry name" value="Homeodomain-like"/>
    <property type="match status" value="1"/>
</dbReference>
<evidence type="ECO:0000256" key="1">
    <source>
        <dbReference type="SAM" id="MobiDB-lite"/>
    </source>
</evidence>
<protein>
    <recommendedName>
        <fullName evidence="6">Myb-like domain-containing protein</fullName>
    </recommendedName>
</protein>
<dbReference type="Proteomes" id="UP001345691">
    <property type="component" value="Unassembled WGS sequence"/>
</dbReference>
<evidence type="ECO:0000259" key="2">
    <source>
        <dbReference type="PROSITE" id="PS50090"/>
    </source>
</evidence>
<keyword evidence="5" id="KW-1185">Reference proteome</keyword>
<proteinExistence type="predicted"/>
<dbReference type="EMBL" id="JAVRRF010000048">
    <property type="protein sequence ID" value="KAK5049143.1"/>
    <property type="molecule type" value="Genomic_DNA"/>
</dbReference>
<dbReference type="InterPro" id="IPR017930">
    <property type="entry name" value="Myb_dom"/>
</dbReference>
<feature type="compositionally biased region" description="Basic residues" evidence="1">
    <location>
        <begin position="66"/>
        <end position="76"/>
    </location>
</feature>
<name>A0ABR0IVD8_9EURO</name>
<dbReference type="InterPro" id="IPR001005">
    <property type="entry name" value="SANT/Myb"/>
</dbReference>
<evidence type="ECO:0000313" key="4">
    <source>
        <dbReference type="EMBL" id="KAK5049143.1"/>
    </source>
</evidence>
<evidence type="ECO:0000313" key="5">
    <source>
        <dbReference type="Proteomes" id="UP001345691"/>
    </source>
</evidence>
<dbReference type="PROSITE" id="PS51294">
    <property type="entry name" value="HTH_MYB"/>
    <property type="match status" value="1"/>
</dbReference>
<dbReference type="InterPro" id="IPR009057">
    <property type="entry name" value="Homeodomain-like_sf"/>
</dbReference>
<feature type="domain" description="Myb-like" evidence="2">
    <location>
        <begin position="216"/>
        <end position="265"/>
    </location>
</feature>
<evidence type="ECO:0000259" key="3">
    <source>
        <dbReference type="PROSITE" id="PS51294"/>
    </source>
</evidence>
<dbReference type="PROSITE" id="PS50090">
    <property type="entry name" value="MYB_LIKE"/>
    <property type="match status" value="1"/>
</dbReference>
<comment type="caution">
    <text evidence="4">The sequence shown here is derived from an EMBL/GenBank/DDBJ whole genome shotgun (WGS) entry which is preliminary data.</text>
</comment>
<feature type="region of interest" description="Disordered" evidence="1">
    <location>
        <begin position="1"/>
        <end position="97"/>
    </location>
</feature>
<feature type="compositionally biased region" description="Polar residues" evidence="1">
    <location>
        <begin position="55"/>
        <end position="65"/>
    </location>
</feature>
<dbReference type="Gene3D" id="1.10.10.60">
    <property type="entry name" value="Homeodomain-like"/>
    <property type="match status" value="1"/>
</dbReference>
<accession>A0ABR0IVD8</accession>
<sequence length="273" mass="30789">MISRPDKGYRRSGRTVHAGVYPEAWPSSSNSSDNDQSDDTAIGDNSQRRRVTRLSVLSTAVSASKRQPRSSRRKHSANTDPQSGVQPRDANRAACSSSKLMTLSSAQLVTSAPATVLSARLTDTTQIERLLMSPGAWGLPEQPSSWAELINATVERHGPEDWHLTATFSKLYGITCSRQGPRHEGIVNNPSVEINDASSNACSIHHEPTAESNTRTRTSRRRRWEDHEDKNLIYWRRIGKSWPLIYQQFPERTEAAVRSRWYVVRARRQRADR</sequence>